<evidence type="ECO:0000313" key="5">
    <source>
        <dbReference type="EMBL" id="MFD1719767.1"/>
    </source>
</evidence>
<dbReference type="SUPFAM" id="SSF53756">
    <property type="entry name" value="UDP-Glycosyltransferase/glycogen phosphorylase"/>
    <property type="match status" value="1"/>
</dbReference>
<keyword evidence="6" id="KW-1185">Reference proteome</keyword>
<dbReference type="RefSeq" id="WP_388010717.1">
    <property type="nucleotide sequence ID" value="NZ_JBHUEE010000013.1"/>
</dbReference>
<reference evidence="6" key="1">
    <citation type="journal article" date="2019" name="Int. J. Syst. Evol. Microbiol.">
        <title>The Global Catalogue of Microorganisms (GCM) 10K type strain sequencing project: providing services to taxonomists for standard genome sequencing and annotation.</title>
        <authorList>
            <consortium name="The Broad Institute Genomics Platform"/>
            <consortium name="The Broad Institute Genome Sequencing Center for Infectious Disease"/>
            <person name="Wu L."/>
            <person name="Ma J."/>
        </authorList>
    </citation>
    <scope>NUCLEOTIDE SEQUENCE [LARGE SCALE GENOMIC DNA]</scope>
    <source>
        <strain evidence="6">JCM 17130</strain>
    </source>
</reference>
<dbReference type="GO" id="GO:0016757">
    <property type="term" value="F:glycosyltransferase activity"/>
    <property type="evidence" value="ECO:0007669"/>
    <property type="project" value="UniProtKB-KW"/>
</dbReference>
<evidence type="ECO:0000256" key="2">
    <source>
        <dbReference type="ARBA" id="ARBA00022676"/>
    </source>
</evidence>
<dbReference type="Pfam" id="PF13692">
    <property type="entry name" value="Glyco_trans_1_4"/>
    <property type="match status" value="1"/>
</dbReference>
<evidence type="ECO:0000256" key="3">
    <source>
        <dbReference type="ARBA" id="ARBA00022679"/>
    </source>
</evidence>
<feature type="domain" description="Glycosyltransferase subfamily 4-like N-terminal" evidence="4">
    <location>
        <begin position="33"/>
        <end position="130"/>
    </location>
</feature>
<evidence type="ECO:0000313" key="6">
    <source>
        <dbReference type="Proteomes" id="UP001597277"/>
    </source>
</evidence>
<evidence type="ECO:0000259" key="4">
    <source>
        <dbReference type="Pfam" id="PF13439"/>
    </source>
</evidence>
<keyword evidence="3 5" id="KW-0808">Transferase</keyword>
<dbReference type="CDD" id="cd03801">
    <property type="entry name" value="GT4_PimA-like"/>
    <property type="match status" value="1"/>
</dbReference>
<dbReference type="InterPro" id="IPR028098">
    <property type="entry name" value="Glyco_trans_4-like_N"/>
</dbReference>
<dbReference type="PANTHER" id="PTHR45947">
    <property type="entry name" value="SULFOQUINOVOSYL TRANSFERASE SQD2"/>
    <property type="match status" value="1"/>
</dbReference>
<organism evidence="5 6">
    <name type="scientific">Georgenia deserti</name>
    <dbReference type="NCBI Taxonomy" id="2093781"/>
    <lineage>
        <taxon>Bacteria</taxon>
        <taxon>Bacillati</taxon>
        <taxon>Actinomycetota</taxon>
        <taxon>Actinomycetes</taxon>
        <taxon>Micrococcales</taxon>
        <taxon>Bogoriellaceae</taxon>
        <taxon>Georgenia</taxon>
    </lineage>
</organism>
<dbReference type="Gene3D" id="3.40.50.2000">
    <property type="entry name" value="Glycogen Phosphorylase B"/>
    <property type="match status" value="2"/>
</dbReference>
<protein>
    <recommendedName>
        <fullName evidence="1">D-inositol 3-phosphate glycosyltransferase</fullName>
    </recommendedName>
</protein>
<dbReference type="PANTHER" id="PTHR45947:SF3">
    <property type="entry name" value="SULFOQUINOVOSYL TRANSFERASE SQD2"/>
    <property type="match status" value="1"/>
</dbReference>
<dbReference type="Proteomes" id="UP001597277">
    <property type="component" value="Unassembled WGS sequence"/>
</dbReference>
<name>A0ABW4L9Y2_9MICO</name>
<sequence>MTTRPSTVGTVEDPVCEPRRLRIMVCPHELVTGGSQLIAIDLARRLRDRGHEVVVYGPGGTLVDRIHASGMTYRPAPPYRGDSVRPTVVRSFLRVLRQFRPDVVHTYESGPALALTVASLLAPVRHVATVGSMTVPDFIADDVPLLPGTGQLVRAEERRRPGPVHLMPVTVDTALDAPRDVAAARERLGLGDGLVVSVVGRLSAEHGKALGVASAIDALATAGVDATFIVAGAGDDEHRVAAAARRATRSRLRVRLEGNVADPGDIYAAADVVLGMGSSAARAMAYGKPVVVQGCRGFWRLLEASSAGLFEETGFFGDGPSGGPPLAELVRNLAADPEWRARLGAYSRQLVLERYSATTATNRLEALYLAEADRRAVRRPAAVARAVGRYARFRLALAAPWLRRAVHRITPRDA</sequence>
<proteinExistence type="predicted"/>
<dbReference type="EMBL" id="JBHUEE010000013">
    <property type="protein sequence ID" value="MFD1719767.1"/>
    <property type="molecule type" value="Genomic_DNA"/>
</dbReference>
<gene>
    <name evidence="5" type="ORF">ACFSE6_18130</name>
</gene>
<dbReference type="InterPro" id="IPR050194">
    <property type="entry name" value="Glycosyltransferase_grp1"/>
</dbReference>
<evidence type="ECO:0000256" key="1">
    <source>
        <dbReference type="ARBA" id="ARBA00021292"/>
    </source>
</evidence>
<accession>A0ABW4L9Y2</accession>
<keyword evidence="2 5" id="KW-0328">Glycosyltransferase</keyword>
<comment type="caution">
    <text evidence="5">The sequence shown here is derived from an EMBL/GenBank/DDBJ whole genome shotgun (WGS) entry which is preliminary data.</text>
</comment>
<dbReference type="Pfam" id="PF13439">
    <property type="entry name" value="Glyco_transf_4"/>
    <property type="match status" value="1"/>
</dbReference>